<feature type="compositionally biased region" description="Acidic residues" evidence="1">
    <location>
        <begin position="523"/>
        <end position="532"/>
    </location>
</feature>
<dbReference type="RefSeq" id="XP_022079388.1">
    <property type="nucleotide sequence ID" value="XM_022223696.1"/>
</dbReference>
<dbReference type="AlphaFoldDB" id="A0A8B7XF60"/>
<proteinExistence type="predicted"/>
<feature type="region of interest" description="Disordered" evidence="1">
    <location>
        <begin position="84"/>
        <end position="135"/>
    </location>
</feature>
<feature type="compositionally biased region" description="Polar residues" evidence="1">
    <location>
        <begin position="326"/>
        <end position="342"/>
    </location>
</feature>
<dbReference type="OMA" id="GAQGKYE"/>
<organism evidence="2 3">
    <name type="scientific">Acanthaster planci</name>
    <name type="common">Crown-of-thorns starfish</name>
    <dbReference type="NCBI Taxonomy" id="133434"/>
    <lineage>
        <taxon>Eukaryota</taxon>
        <taxon>Metazoa</taxon>
        <taxon>Echinodermata</taxon>
        <taxon>Eleutherozoa</taxon>
        <taxon>Asterozoa</taxon>
        <taxon>Asteroidea</taxon>
        <taxon>Valvatacea</taxon>
        <taxon>Valvatida</taxon>
        <taxon>Acanthasteridae</taxon>
        <taxon>Acanthaster</taxon>
    </lineage>
</organism>
<dbReference type="KEGG" id="aplc:110973137"/>
<accession>A0A8B7XF60</accession>
<evidence type="ECO:0000256" key="1">
    <source>
        <dbReference type="SAM" id="MobiDB-lite"/>
    </source>
</evidence>
<keyword evidence="2" id="KW-1185">Reference proteome</keyword>
<protein>
    <submittedName>
        <fullName evidence="3">Uncharacterized protein LOC110973137</fullName>
    </submittedName>
</protein>
<sequence length="532" mass="59720">MVMLVTGNVSPRTYRRRDPVVNPRALRSGTQIHRVTHTRAVPFRTPPRDVFFSIEKSLPHDELQTARTRPNSRQCADAMQDYFPGVSTNTAPTPVSRRESTVSGVQSRCASVPLPKADANNVNSGDTETGRSATAPPYINLSLQLSDLENLNMRADEVATAAIEKEQQKFHAERRLNISSAMGVRQHGSPRYGSFSGTPTRRKRREREHAYLCMKFRERPCLRTESFLNDDLYVQVNNLSRECCDVLGPKACHECDRLNRRSNSALRNEANFPSIHISAANFSTMTLVNRVRPEMNTREVLERLAHGDISRQSLRRHRSSSEKSQDPASSDNTPASRARKTSVSAFQVPDGVGFFTNFTDLTAQIFARKRGQNRHTRPKLINQGVGDTNNLPVITNVELVPKKEWERENPANYFGPPMLSRAEIQRQKSHPRFYAGAQGKYELPEAPSFDEITLKASGARHQRIRQLEARSDTPDSDVSLWSVKSSRKGEEQYSALSEAETDAVDEEAESDAQASQALSDLDNQLELETDSA</sequence>
<feature type="compositionally biased region" description="Low complexity" evidence="1">
    <location>
        <begin position="511"/>
        <end position="522"/>
    </location>
</feature>
<gene>
    <name evidence="3" type="primary">LOC110973137</name>
</gene>
<dbReference type="Proteomes" id="UP000694845">
    <property type="component" value="Unplaced"/>
</dbReference>
<feature type="compositionally biased region" description="Polar residues" evidence="1">
    <location>
        <begin position="120"/>
        <end position="132"/>
    </location>
</feature>
<name>A0A8B7XF60_ACAPL</name>
<dbReference type="GeneID" id="110973137"/>
<feature type="region of interest" description="Disordered" evidence="1">
    <location>
        <begin position="303"/>
        <end position="342"/>
    </location>
</feature>
<reference evidence="3" key="1">
    <citation type="submission" date="2025-08" db="UniProtKB">
        <authorList>
            <consortium name="RefSeq"/>
        </authorList>
    </citation>
    <scope>IDENTIFICATION</scope>
</reference>
<dbReference type="OrthoDB" id="10048500at2759"/>
<feature type="region of interest" description="Disordered" evidence="1">
    <location>
        <begin position="489"/>
        <end position="532"/>
    </location>
</feature>
<feature type="compositionally biased region" description="Acidic residues" evidence="1">
    <location>
        <begin position="499"/>
        <end position="510"/>
    </location>
</feature>
<evidence type="ECO:0000313" key="3">
    <source>
        <dbReference type="RefSeq" id="XP_022079388.1"/>
    </source>
</evidence>
<evidence type="ECO:0000313" key="2">
    <source>
        <dbReference type="Proteomes" id="UP000694845"/>
    </source>
</evidence>